<dbReference type="Pfam" id="PF04655">
    <property type="entry name" value="APH_6_hur"/>
    <property type="match status" value="1"/>
</dbReference>
<dbReference type="Gene3D" id="3.90.1200.10">
    <property type="match status" value="1"/>
</dbReference>
<dbReference type="EMBL" id="CAEZYQ010000058">
    <property type="protein sequence ID" value="CAB4774440.1"/>
    <property type="molecule type" value="Genomic_DNA"/>
</dbReference>
<dbReference type="InterPro" id="IPR006748">
    <property type="entry name" value="NH2Glyco/OHUrea_AB-resist_kin"/>
</dbReference>
<dbReference type="InterPro" id="IPR011009">
    <property type="entry name" value="Kinase-like_dom_sf"/>
</dbReference>
<organism evidence="1">
    <name type="scientific">freshwater metagenome</name>
    <dbReference type="NCBI Taxonomy" id="449393"/>
    <lineage>
        <taxon>unclassified sequences</taxon>
        <taxon>metagenomes</taxon>
        <taxon>ecological metagenomes</taxon>
    </lineage>
</organism>
<proteinExistence type="predicted"/>
<protein>
    <submittedName>
        <fullName evidence="1">Unannotated protein</fullName>
    </submittedName>
</protein>
<reference evidence="1" key="1">
    <citation type="submission" date="2020-05" db="EMBL/GenBank/DDBJ databases">
        <authorList>
            <person name="Chiriac C."/>
            <person name="Salcher M."/>
            <person name="Ghai R."/>
            <person name="Kavagutti S V."/>
        </authorList>
    </citation>
    <scope>NUCLEOTIDE SEQUENCE</scope>
</reference>
<gene>
    <name evidence="1" type="ORF">UFOPK2761_03585</name>
</gene>
<dbReference type="AlphaFoldDB" id="A0A6J6VQU1"/>
<dbReference type="SUPFAM" id="SSF56112">
    <property type="entry name" value="Protein kinase-like (PK-like)"/>
    <property type="match status" value="1"/>
</dbReference>
<name>A0A6J6VQU1_9ZZZZ</name>
<sequence length="321" mass="34528">MSPRAGDGGPRLQPLTRGRVERLGEAGRAWVADLPRVLDELAARWDLTLGRGLPGGSASYVVGVTTTAGEQRVLKVPTPDQAGERQVPEVLAAAEGRGYVRLHAHDPVTGTLLLERLGEQLERTPLPPEDKILLLADTLLLAWRLDPAEPADLSGRTRRAGGGGTVDKAVDLAAMVRDLDTRLGHPTDPAVLRAALDQAEALAGWTGPTVVVHGDPHPANLLRAPDGRGSGWVLVDPDGFRCDPAYDAGVVLRDWSTHLRGPDARRTLRAWCRLVADRTGLDADRVWAWAYLERVSTGLFVTSLGAERLGRPFLESARGLL</sequence>
<dbReference type="GO" id="GO:0016773">
    <property type="term" value="F:phosphotransferase activity, alcohol group as acceptor"/>
    <property type="evidence" value="ECO:0007669"/>
    <property type="project" value="InterPro"/>
</dbReference>
<dbReference type="GO" id="GO:0019748">
    <property type="term" value="P:secondary metabolic process"/>
    <property type="evidence" value="ECO:0007669"/>
    <property type="project" value="InterPro"/>
</dbReference>
<accession>A0A6J6VQU1</accession>
<evidence type="ECO:0000313" key="1">
    <source>
        <dbReference type="EMBL" id="CAB4774440.1"/>
    </source>
</evidence>